<accession>A0A1F5S6E8</accession>
<proteinExistence type="predicted"/>
<gene>
    <name evidence="2" type="ORF">A2Y83_01445</name>
</gene>
<dbReference type="EMBL" id="MFFS01000036">
    <property type="protein sequence ID" value="OGF22206.1"/>
    <property type="molecule type" value="Genomic_DNA"/>
</dbReference>
<evidence type="ECO:0000313" key="2">
    <source>
        <dbReference type="EMBL" id="OGF22206.1"/>
    </source>
</evidence>
<protein>
    <submittedName>
        <fullName evidence="2">Uncharacterized protein</fullName>
    </submittedName>
</protein>
<comment type="caution">
    <text evidence="2">The sequence shown here is derived from an EMBL/GenBank/DDBJ whole genome shotgun (WGS) entry which is preliminary data.</text>
</comment>
<dbReference type="Proteomes" id="UP000178323">
    <property type="component" value="Unassembled WGS sequence"/>
</dbReference>
<evidence type="ECO:0000313" key="3">
    <source>
        <dbReference type="Proteomes" id="UP000178323"/>
    </source>
</evidence>
<name>A0A1F5S6E8_9BACT</name>
<feature type="region of interest" description="Disordered" evidence="1">
    <location>
        <begin position="1"/>
        <end position="29"/>
    </location>
</feature>
<sequence>MSISRPVASERGNFQGIPRPASGTRNDAEKNLNSCALKNLRQNAEGFKIKNKFPKHLPI</sequence>
<evidence type="ECO:0000256" key="1">
    <source>
        <dbReference type="SAM" id="MobiDB-lite"/>
    </source>
</evidence>
<organism evidence="2 3">
    <name type="scientific">Candidatus Falkowbacteria bacterium RBG_13_39_14</name>
    <dbReference type="NCBI Taxonomy" id="1797985"/>
    <lineage>
        <taxon>Bacteria</taxon>
        <taxon>Candidatus Falkowiibacteriota</taxon>
    </lineage>
</organism>
<reference evidence="2 3" key="1">
    <citation type="journal article" date="2016" name="Nat. Commun.">
        <title>Thousands of microbial genomes shed light on interconnected biogeochemical processes in an aquifer system.</title>
        <authorList>
            <person name="Anantharaman K."/>
            <person name="Brown C.T."/>
            <person name="Hug L.A."/>
            <person name="Sharon I."/>
            <person name="Castelle C.J."/>
            <person name="Probst A.J."/>
            <person name="Thomas B.C."/>
            <person name="Singh A."/>
            <person name="Wilkins M.J."/>
            <person name="Karaoz U."/>
            <person name="Brodie E.L."/>
            <person name="Williams K.H."/>
            <person name="Hubbard S.S."/>
            <person name="Banfield J.F."/>
        </authorList>
    </citation>
    <scope>NUCLEOTIDE SEQUENCE [LARGE SCALE GENOMIC DNA]</scope>
</reference>
<dbReference type="AlphaFoldDB" id="A0A1F5S6E8"/>